<dbReference type="AlphaFoldDB" id="A0A562SPK2"/>
<dbReference type="SUPFAM" id="SSF55785">
    <property type="entry name" value="PYP-like sensor domain (PAS domain)"/>
    <property type="match status" value="3"/>
</dbReference>
<evidence type="ECO:0000259" key="6">
    <source>
        <dbReference type="PROSITE" id="PS50112"/>
    </source>
</evidence>
<dbReference type="NCBIfam" id="TIGR00229">
    <property type="entry name" value="sensory_box"/>
    <property type="match status" value="3"/>
</dbReference>
<accession>A0A562SPK2</accession>
<feature type="domain" description="Histidine kinase" evidence="5">
    <location>
        <begin position="529"/>
        <end position="721"/>
    </location>
</feature>
<keyword evidence="9" id="KW-1185">Reference proteome</keyword>
<dbReference type="PROSITE" id="PS50113">
    <property type="entry name" value="PAC"/>
    <property type="match status" value="2"/>
</dbReference>
<dbReference type="InterPro" id="IPR005467">
    <property type="entry name" value="His_kinase_dom"/>
</dbReference>
<dbReference type="OrthoDB" id="5522855at2"/>
<dbReference type="InterPro" id="IPR003594">
    <property type="entry name" value="HATPase_dom"/>
</dbReference>
<dbReference type="InterPro" id="IPR000014">
    <property type="entry name" value="PAS"/>
</dbReference>
<keyword evidence="3" id="KW-0902">Two-component regulatory system</keyword>
<comment type="caution">
    <text evidence="8">The sequence shown here is derived from an EMBL/GenBank/DDBJ whole genome shotgun (WGS) entry which is preliminary data.</text>
</comment>
<evidence type="ECO:0000313" key="9">
    <source>
        <dbReference type="Proteomes" id="UP000316167"/>
    </source>
</evidence>
<dbReference type="Gene3D" id="3.30.450.20">
    <property type="entry name" value="PAS domain"/>
    <property type="match status" value="3"/>
</dbReference>
<dbReference type="Pfam" id="PF13426">
    <property type="entry name" value="PAS_9"/>
    <property type="match status" value="2"/>
</dbReference>
<dbReference type="InterPro" id="IPR001610">
    <property type="entry name" value="PAC"/>
</dbReference>
<reference evidence="8 9" key="1">
    <citation type="journal article" date="2015" name="Stand. Genomic Sci.">
        <title>Genomic Encyclopedia of Bacterial and Archaeal Type Strains, Phase III: the genomes of soil and plant-associated and newly described type strains.</title>
        <authorList>
            <person name="Whitman W.B."/>
            <person name="Woyke T."/>
            <person name="Klenk H.P."/>
            <person name="Zhou Y."/>
            <person name="Lilburn T.G."/>
            <person name="Beck B.J."/>
            <person name="De Vos P."/>
            <person name="Vandamme P."/>
            <person name="Eisen J.A."/>
            <person name="Garrity G."/>
            <person name="Hugenholtz P."/>
            <person name="Kyrpides N.C."/>
        </authorList>
    </citation>
    <scope>NUCLEOTIDE SEQUENCE [LARGE SCALE GENOMIC DNA]</scope>
    <source>
        <strain evidence="8 9">CGMCC 1.7271</strain>
    </source>
</reference>
<dbReference type="GO" id="GO:0046983">
    <property type="term" value="F:protein dimerization activity"/>
    <property type="evidence" value="ECO:0007669"/>
    <property type="project" value="InterPro"/>
</dbReference>
<feature type="domain" description="PAC" evidence="7">
    <location>
        <begin position="321"/>
        <end position="374"/>
    </location>
</feature>
<feature type="domain" description="PAS" evidence="6">
    <location>
        <begin position="122"/>
        <end position="185"/>
    </location>
</feature>
<evidence type="ECO:0000256" key="2">
    <source>
        <dbReference type="ARBA" id="ARBA00022777"/>
    </source>
</evidence>
<protein>
    <submittedName>
        <fullName evidence="8">PAS domain S-box-containing protein</fullName>
    </submittedName>
</protein>
<evidence type="ECO:0000259" key="5">
    <source>
        <dbReference type="PROSITE" id="PS50109"/>
    </source>
</evidence>
<dbReference type="InterPro" id="IPR013655">
    <property type="entry name" value="PAS_fold_3"/>
</dbReference>
<keyword evidence="1" id="KW-0808">Transferase</keyword>
<dbReference type="PROSITE" id="PS50112">
    <property type="entry name" value="PAS"/>
    <property type="match status" value="2"/>
</dbReference>
<dbReference type="CDD" id="cd00130">
    <property type="entry name" value="PAS"/>
    <property type="match status" value="3"/>
</dbReference>
<dbReference type="InterPro" id="IPR036890">
    <property type="entry name" value="HATPase_C_sf"/>
</dbReference>
<evidence type="ECO:0000256" key="4">
    <source>
        <dbReference type="SAM" id="Coils"/>
    </source>
</evidence>
<dbReference type="SUPFAM" id="SSF55874">
    <property type="entry name" value="ATPase domain of HSP90 chaperone/DNA topoisomerase II/histidine kinase"/>
    <property type="match status" value="1"/>
</dbReference>
<evidence type="ECO:0000259" key="7">
    <source>
        <dbReference type="PROSITE" id="PS50113"/>
    </source>
</evidence>
<dbReference type="GO" id="GO:0016020">
    <property type="term" value="C:membrane"/>
    <property type="evidence" value="ECO:0007669"/>
    <property type="project" value="InterPro"/>
</dbReference>
<dbReference type="Proteomes" id="UP000316167">
    <property type="component" value="Unassembled WGS sequence"/>
</dbReference>
<feature type="domain" description="PAS" evidence="6">
    <location>
        <begin position="249"/>
        <end position="285"/>
    </location>
</feature>
<dbReference type="CDD" id="cd16917">
    <property type="entry name" value="HATPase_UhpB-NarQ-NarX-like"/>
    <property type="match status" value="1"/>
</dbReference>
<organism evidence="8 9">
    <name type="scientific">Lacibacter cauensis</name>
    <dbReference type="NCBI Taxonomy" id="510947"/>
    <lineage>
        <taxon>Bacteria</taxon>
        <taxon>Pseudomonadati</taxon>
        <taxon>Bacteroidota</taxon>
        <taxon>Chitinophagia</taxon>
        <taxon>Chitinophagales</taxon>
        <taxon>Chitinophagaceae</taxon>
        <taxon>Lacibacter</taxon>
    </lineage>
</organism>
<name>A0A562SPK2_9BACT</name>
<sequence length="731" mass="82344">MQAPGFNVDVEHQLLQSALFLFALTDKELNVLKCNALFRSTLGKNATGYFKSKNLFKQTALQQQSANEIKIVLNDYSAIGTIRWELTGILNEQAEITGYFVLGNHTTVAKQNDQESYLQSGLLEQISDAVIATDANFCIVSFNRAAEKIYQIKKEDAIGKRTDILLHQFEQTSTELAAKQLLENRKWEGEVFFIRQNDQQKINLLSIVTAICNEQNDVIGYVAVNRDITGLRADEKSLFITHHVQDDYLEAFAKGLVIQNNKGEILFCNSAAEQILGLTKEQMIGVSSADASWRCVREDYSPFPGGEHPAMVCLKTGQAVSNVIMGVYKPDGEITWININSNPVKQANSDTVAATVTIFTDITIEHNAFRSLSESENRIRLALDKTGDNAWEYNFKTNSVWFSATNNHFLGYTTEDLTEIKNHDKWWQQTHPDDKFLLIKNDEEYRAGIRESHSLEYRIFHKDGTMRWVLDRGVVIERDADGKPVRIVGTHTDVSKEKEMQLELMAQKEKKRKDIVEAVLQAQENEREHIANELHEGVAQVLASVKIVLDRATNDPANAVADLRIVSEKITEVVNELKFISQNINTSSLKMLGLTQTITDFIESVSITSDIHFHLDLSAFDYEVEIDYPVQLALLRIIQEKVRNIIRHSGAEYAYLKLSVVNNMVELSVKDDGVGFDTENSKWGLGFKNIYSRAEQYNGKVSITSSRGNGCLLEVKLPVSVNPSTDKQSAA</sequence>
<gene>
    <name evidence="8" type="ORF">IQ13_1323</name>
</gene>
<dbReference type="SMART" id="SM00086">
    <property type="entry name" value="PAC"/>
    <property type="match status" value="3"/>
</dbReference>
<dbReference type="InterPro" id="IPR035965">
    <property type="entry name" value="PAS-like_dom_sf"/>
</dbReference>
<evidence type="ECO:0000256" key="1">
    <source>
        <dbReference type="ARBA" id="ARBA00022679"/>
    </source>
</evidence>
<evidence type="ECO:0000256" key="3">
    <source>
        <dbReference type="ARBA" id="ARBA00023012"/>
    </source>
</evidence>
<evidence type="ECO:0000313" key="8">
    <source>
        <dbReference type="EMBL" id="TWI83217.1"/>
    </source>
</evidence>
<dbReference type="Pfam" id="PF02518">
    <property type="entry name" value="HATPase_c"/>
    <property type="match status" value="1"/>
</dbReference>
<dbReference type="Pfam" id="PF08447">
    <property type="entry name" value="PAS_3"/>
    <property type="match status" value="1"/>
</dbReference>
<keyword evidence="2" id="KW-0418">Kinase</keyword>
<dbReference type="PROSITE" id="PS50109">
    <property type="entry name" value="HIS_KIN"/>
    <property type="match status" value="1"/>
</dbReference>
<dbReference type="Gene3D" id="1.20.5.1930">
    <property type="match status" value="1"/>
</dbReference>
<dbReference type="SMART" id="SM00091">
    <property type="entry name" value="PAS"/>
    <property type="match status" value="3"/>
</dbReference>
<dbReference type="InterPro" id="IPR000700">
    <property type="entry name" value="PAS-assoc_C"/>
</dbReference>
<keyword evidence="4" id="KW-0175">Coiled coil</keyword>
<dbReference type="Gene3D" id="3.30.565.10">
    <property type="entry name" value="Histidine kinase-like ATPase, C-terminal domain"/>
    <property type="match status" value="1"/>
</dbReference>
<feature type="coiled-coil region" evidence="4">
    <location>
        <begin position="505"/>
        <end position="533"/>
    </location>
</feature>
<feature type="domain" description="PAC" evidence="7">
    <location>
        <begin position="453"/>
        <end position="506"/>
    </location>
</feature>
<dbReference type="PANTHER" id="PTHR24421">
    <property type="entry name" value="NITRATE/NITRITE SENSOR PROTEIN NARX-RELATED"/>
    <property type="match status" value="1"/>
</dbReference>
<dbReference type="InterPro" id="IPR050482">
    <property type="entry name" value="Sensor_HK_TwoCompSys"/>
</dbReference>
<proteinExistence type="predicted"/>
<dbReference type="GO" id="GO:0000155">
    <property type="term" value="F:phosphorelay sensor kinase activity"/>
    <property type="evidence" value="ECO:0007669"/>
    <property type="project" value="InterPro"/>
</dbReference>
<dbReference type="InterPro" id="IPR011712">
    <property type="entry name" value="Sig_transdc_His_kin_sub3_dim/P"/>
</dbReference>
<dbReference type="EMBL" id="VLLE01000003">
    <property type="protein sequence ID" value="TWI83217.1"/>
    <property type="molecule type" value="Genomic_DNA"/>
</dbReference>
<dbReference type="RefSeq" id="WP_144885294.1">
    <property type="nucleotide sequence ID" value="NZ_VLLE01000003.1"/>
</dbReference>
<dbReference type="Pfam" id="PF07730">
    <property type="entry name" value="HisKA_3"/>
    <property type="match status" value="1"/>
</dbReference>